<evidence type="ECO:0000313" key="2">
    <source>
        <dbReference type="EMBL" id="MPC35437.1"/>
    </source>
</evidence>
<feature type="chain" id="PRO_5022848144" description="Secreted protein" evidence="1">
    <location>
        <begin position="22"/>
        <end position="67"/>
    </location>
</feature>
<gene>
    <name evidence="2" type="ORF">E2C01_028860</name>
</gene>
<accession>A0A5B7EQ90</accession>
<evidence type="ECO:0008006" key="4">
    <source>
        <dbReference type="Google" id="ProtNLM"/>
    </source>
</evidence>
<keyword evidence="3" id="KW-1185">Reference proteome</keyword>
<reference evidence="2 3" key="1">
    <citation type="submission" date="2019-05" db="EMBL/GenBank/DDBJ databases">
        <title>Another draft genome of Portunus trituberculatus and its Hox gene families provides insights of decapod evolution.</title>
        <authorList>
            <person name="Jeong J.-H."/>
            <person name="Song I."/>
            <person name="Kim S."/>
            <person name="Choi T."/>
            <person name="Kim D."/>
            <person name="Ryu S."/>
            <person name="Kim W."/>
        </authorList>
    </citation>
    <scope>NUCLEOTIDE SEQUENCE [LARGE SCALE GENOMIC DNA]</scope>
    <source>
        <tissue evidence="2">Muscle</tissue>
    </source>
</reference>
<evidence type="ECO:0000256" key="1">
    <source>
        <dbReference type="SAM" id="SignalP"/>
    </source>
</evidence>
<organism evidence="2 3">
    <name type="scientific">Portunus trituberculatus</name>
    <name type="common">Swimming crab</name>
    <name type="synonym">Neptunus trituberculatus</name>
    <dbReference type="NCBI Taxonomy" id="210409"/>
    <lineage>
        <taxon>Eukaryota</taxon>
        <taxon>Metazoa</taxon>
        <taxon>Ecdysozoa</taxon>
        <taxon>Arthropoda</taxon>
        <taxon>Crustacea</taxon>
        <taxon>Multicrustacea</taxon>
        <taxon>Malacostraca</taxon>
        <taxon>Eumalacostraca</taxon>
        <taxon>Eucarida</taxon>
        <taxon>Decapoda</taxon>
        <taxon>Pleocyemata</taxon>
        <taxon>Brachyura</taxon>
        <taxon>Eubrachyura</taxon>
        <taxon>Portunoidea</taxon>
        <taxon>Portunidae</taxon>
        <taxon>Portuninae</taxon>
        <taxon>Portunus</taxon>
    </lineage>
</organism>
<protein>
    <recommendedName>
        <fullName evidence="4">Secreted protein</fullName>
    </recommendedName>
</protein>
<name>A0A5B7EQ90_PORTR</name>
<feature type="signal peptide" evidence="1">
    <location>
        <begin position="1"/>
        <end position="21"/>
    </location>
</feature>
<dbReference type="Proteomes" id="UP000324222">
    <property type="component" value="Unassembled WGS sequence"/>
</dbReference>
<sequence length="67" mass="7505">MPPPATTALALFSTHLHLSTSTCHHNQVNTLRYCYIECLRVKRKKTRSGVSDVPLTLKVGLHVSIFD</sequence>
<proteinExistence type="predicted"/>
<dbReference type="AlphaFoldDB" id="A0A5B7EQ90"/>
<keyword evidence="1" id="KW-0732">Signal</keyword>
<comment type="caution">
    <text evidence="2">The sequence shown here is derived from an EMBL/GenBank/DDBJ whole genome shotgun (WGS) entry which is preliminary data.</text>
</comment>
<dbReference type="EMBL" id="VSRR010003275">
    <property type="protein sequence ID" value="MPC35437.1"/>
    <property type="molecule type" value="Genomic_DNA"/>
</dbReference>
<evidence type="ECO:0000313" key="3">
    <source>
        <dbReference type="Proteomes" id="UP000324222"/>
    </source>
</evidence>